<evidence type="ECO:0000259" key="9">
    <source>
        <dbReference type="Pfam" id="PF11967"/>
    </source>
</evidence>
<evidence type="ECO:0000313" key="10">
    <source>
        <dbReference type="EMBL" id="CEF40078.1"/>
    </source>
</evidence>
<dbReference type="InterPro" id="IPR042242">
    <property type="entry name" value="RecO_C"/>
</dbReference>
<feature type="region of interest" description="Disordered" evidence="8">
    <location>
        <begin position="253"/>
        <end position="277"/>
    </location>
</feature>
<keyword evidence="3 7" id="KW-0227">DNA damage</keyword>
<dbReference type="HAMAP" id="MF_00201">
    <property type="entry name" value="RecO"/>
    <property type="match status" value="1"/>
</dbReference>
<dbReference type="GO" id="GO:0006310">
    <property type="term" value="P:DNA recombination"/>
    <property type="evidence" value="ECO:0007669"/>
    <property type="project" value="UniProtKB-UniRule"/>
</dbReference>
<dbReference type="Proteomes" id="UP000056109">
    <property type="component" value="Chromosome I"/>
</dbReference>
<dbReference type="GO" id="GO:0043590">
    <property type="term" value="C:bacterial nucleoid"/>
    <property type="evidence" value="ECO:0007669"/>
    <property type="project" value="TreeGrafter"/>
</dbReference>
<protein>
    <recommendedName>
        <fullName evidence="2 7">DNA repair protein RecO</fullName>
    </recommendedName>
    <alternativeName>
        <fullName evidence="6 7">Recombination protein O</fullName>
    </alternativeName>
</protein>
<dbReference type="InterPro" id="IPR003717">
    <property type="entry name" value="RecO"/>
</dbReference>
<dbReference type="SUPFAM" id="SSF50249">
    <property type="entry name" value="Nucleic acid-binding proteins"/>
    <property type="match status" value="1"/>
</dbReference>
<dbReference type="GO" id="GO:0016740">
    <property type="term" value="F:transferase activity"/>
    <property type="evidence" value="ECO:0007669"/>
    <property type="project" value="UniProtKB-KW"/>
</dbReference>
<comment type="similarity">
    <text evidence="1 7">Belongs to the RecO family.</text>
</comment>
<keyword evidence="10" id="KW-0808">Transferase</keyword>
<dbReference type="InterPro" id="IPR022572">
    <property type="entry name" value="DNA_rep/recomb_RecO_N"/>
</dbReference>
<sequence length="277" mass="29967">MQQGGTSQDREAPALVLSAFPLGEVNARVHVLTEENGLVHGVAYGARSRAGSALWQPGNVVKTRFQTRSTGTMPRLSGEMLYGCGFRLLDAPLALSMMQSVCVLADTALPEGEPCPALFAHTLKLLTFLGMDPAVSEQEGLPHVVRWELALLADLGFGLDLSCCAVTGATEGLAYVSPRTGKAVTEEGAGEWKNRLLPLPAFLLSDEETGTKQDWLAGLRLTSYFLARDAYGQRHRPMPAARERLEERVARLADAEEKAETLVEHDQPPEKSADPSE</sequence>
<dbReference type="PANTHER" id="PTHR33991:SF1">
    <property type="entry name" value="DNA REPAIR PROTEIN RECO"/>
    <property type="match status" value="1"/>
</dbReference>
<dbReference type="RefSeq" id="WP_039904453.1">
    <property type="nucleotide sequence ID" value="NZ_LN606600.1"/>
</dbReference>
<evidence type="ECO:0000256" key="8">
    <source>
        <dbReference type="SAM" id="MobiDB-lite"/>
    </source>
</evidence>
<evidence type="ECO:0000256" key="2">
    <source>
        <dbReference type="ARBA" id="ARBA00021310"/>
    </source>
</evidence>
<dbReference type="Pfam" id="PF02565">
    <property type="entry name" value="RecO_C"/>
    <property type="match status" value="1"/>
</dbReference>
<dbReference type="NCBIfam" id="TIGR00613">
    <property type="entry name" value="reco"/>
    <property type="match status" value="1"/>
</dbReference>
<dbReference type="InterPro" id="IPR012340">
    <property type="entry name" value="NA-bd_OB-fold"/>
</dbReference>
<name>A0A0U4XZK6_9PROT</name>
<dbReference type="Gene3D" id="1.20.1440.120">
    <property type="entry name" value="Recombination protein O, C-terminal domain"/>
    <property type="match status" value="1"/>
</dbReference>
<keyword evidence="4 7" id="KW-0233">DNA recombination</keyword>
<dbReference type="KEGG" id="asz:ASN_666"/>
<dbReference type="GeneID" id="34781841"/>
<comment type="function">
    <text evidence="7">Involved in DNA repair and RecF pathway recombination.</text>
</comment>
<evidence type="ECO:0000256" key="3">
    <source>
        <dbReference type="ARBA" id="ARBA00022763"/>
    </source>
</evidence>
<keyword evidence="5 7" id="KW-0234">DNA repair</keyword>
<feature type="domain" description="DNA replication/recombination mediator RecO N-terminal" evidence="9">
    <location>
        <begin position="12"/>
        <end position="78"/>
    </location>
</feature>
<evidence type="ECO:0000256" key="7">
    <source>
        <dbReference type="HAMAP-Rule" id="MF_00201"/>
    </source>
</evidence>
<dbReference type="AlphaFoldDB" id="A0A0U4XZK6"/>
<evidence type="ECO:0000256" key="6">
    <source>
        <dbReference type="ARBA" id="ARBA00033409"/>
    </source>
</evidence>
<dbReference type="GO" id="GO:0006302">
    <property type="term" value="P:double-strand break repair"/>
    <property type="evidence" value="ECO:0007669"/>
    <property type="project" value="TreeGrafter"/>
</dbReference>
<accession>A0A0U4XZK6</accession>
<evidence type="ECO:0000256" key="4">
    <source>
        <dbReference type="ARBA" id="ARBA00023172"/>
    </source>
</evidence>
<keyword evidence="11" id="KW-1185">Reference proteome</keyword>
<evidence type="ECO:0000313" key="11">
    <source>
        <dbReference type="Proteomes" id="UP000056109"/>
    </source>
</evidence>
<dbReference type="PANTHER" id="PTHR33991">
    <property type="entry name" value="DNA REPAIR PROTEIN RECO"/>
    <property type="match status" value="1"/>
</dbReference>
<dbReference type="PATRIC" id="fig|446692.3.peg.633"/>
<dbReference type="EMBL" id="LN606600">
    <property type="protein sequence ID" value="CEF40078.1"/>
    <property type="molecule type" value="Genomic_DNA"/>
</dbReference>
<evidence type="ECO:0000256" key="5">
    <source>
        <dbReference type="ARBA" id="ARBA00023204"/>
    </source>
</evidence>
<proteinExistence type="inferred from homology"/>
<dbReference type="Gene3D" id="2.40.50.140">
    <property type="entry name" value="Nucleic acid-binding proteins"/>
    <property type="match status" value="1"/>
</dbReference>
<dbReference type="InterPro" id="IPR037278">
    <property type="entry name" value="ARFGAP/RecO"/>
</dbReference>
<organism evidence="10 11">
    <name type="scientific">Acetobacter senegalensis</name>
    <dbReference type="NCBI Taxonomy" id="446692"/>
    <lineage>
        <taxon>Bacteria</taxon>
        <taxon>Pseudomonadati</taxon>
        <taxon>Pseudomonadota</taxon>
        <taxon>Alphaproteobacteria</taxon>
        <taxon>Acetobacterales</taxon>
        <taxon>Acetobacteraceae</taxon>
        <taxon>Acetobacter</taxon>
    </lineage>
</organism>
<reference evidence="11" key="1">
    <citation type="submission" date="2014-09" db="EMBL/GenBank/DDBJ databases">
        <authorList>
            <person name="Illeghems K.G."/>
        </authorList>
    </citation>
    <scope>NUCLEOTIDE SEQUENCE [LARGE SCALE GENOMIC DNA]</scope>
    <source>
        <strain evidence="11">108B</strain>
    </source>
</reference>
<gene>
    <name evidence="7 10" type="primary">recO</name>
    <name evidence="10" type="ORF">ASN_666</name>
</gene>
<dbReference type="Pfam" id="PF11967">
    <property type="entry name" value="RecO_N"/>
    <property type="match status" value="1"/>
</dbReference>
<dbReference type="SUPFAM" id="SSF57863">
    <property type="entry name" value="ArfGap/RecO-like zinc finger"/>
    <property type="match status" value="1"/>
</dbReference>
<evidence type="ECO:0000256" key="1">
    <source>
        <dbReference type="ARBA" id="ARBA00007452"/>
    </source>
</evidence>